<keyword evidence="2" id="KW-1185">Reference proteome</keyword>
<dbReference type="AlphaFoldDB" id="A0A660LCW8"/>
<dbReference type="Proteomes" id="UP000278962">
    <property type="component" value="Unassembled WGS sequence"/>
</dbReference>
<protein>
    <submittedName>
        <fullName evidence="1">Uncharacterized protein</fullName>
    </submittedName>
</protein>
<proteinExistence type="predicted"/>
<reference evidence="1 2" key="1">
    <citation type="submission" date="2018-10" db="EMBL/GenBank/DDBJ databases">
        <title>Genomic Encyclopedia of Archaeal and Bacterial Type Strains, Phase II (KMG-II): from individual species to whole genera.</title>
        <authorList>
            <person name="Goeker M."/>
        </authorList>
    </citation>
    <scope>NUCLEOTIDE SEQUENCE [LARGE SCALE GENOMIC DNA]</scope>
    <source>
        <strain evidence="1 2">DSM 14954</strain>
    </source>
</reference>
<sequence length="53" mass="6174">MLWWDDDTPRVIDLSNRRARKAWTSDGALQLADILPERFSDVRDAIVRRFAAS</sequence>
<dbReference type="EMBL" id="RBIL01000001">
    <property type="protein sequence ID" value="RKQ90541.1"/>
    <property type="molecule type" value="Genomic_DNA"/>
</dbReference>
<organism evidence="1 2">
    <name type="scientific">Solirubrobacter pauli</name>
    <dbReference type="NCBI Taxonomy" id="166793"/>
    <lineage>
        <taxon>Bacteria</taxon>
        <taxon>Bacillati</taxon>
        <taxon>Actinomycetota</taxon>
        <taxon>Thermoleophilia</taxon>
        <taxon>Solirubrobacterales</taxon>
        <taxon>Solirubrobacteraceae</taxon>
        <taxon>Solirubrobacter</taxon>
    </lineage>
</organism>
<evidence type="ECO:0000313" key="1">
    <source>
        <dbReference type="EMBL" id="RKQ90541.1"/>
    </source>
</evidence>
<gene>
    <name evidence="1" type="ORF">C8N24_0347</name>
</gene>
<evidence type="ECO:0000313" key="2">
    <source>
        <dbReference type="Proteomes" id="UP000278962"/>
    </source>
</evidence>
<comment type="caution">
    <text evidence="1">The sequence shown here is derived from an EMBL/GenBank/DDBJ whole genome shotgun (WGS) entry which is preliminary data.</text>
</comment>
<name>A0A660LCW8_9ACTN</name>
<accession>A0A660LCW8</accession>